<evidence type="ECO:0000313" key="1">
    <source>
        <dbReference type="EMBL" id="KUG29557.1"/>
    </source>
</evidence>
<comment type="caution">
    <text evidence="1">The sequence shown here is derived from an EMBL/GenBank/DDBJ whole genome shotgun (WGS) entry which is preliminary data.</text>
</comment>
<proteinExistence type="predicted"/>
<dbReference type="EMBL" id="LNQE01000069">
    <property type="protein sequence ID" value="KUG29557.1"/>
    <property type="molecule type" value="Genomic_DNA"/>
</dbReference>
<protein>
    <submittedName>
        <fullName evidence="1">Uncharacterized protein</fullName>
    </submittedName>
</protein>
<organism evidence="1">
    <name type="scientific">hydrocarbon metagenome</name>
    <dbReference type="NCBI Taxonomy" id="938273"/>
    <lineage>
        <taxon>unclassified sequences</taxon>
        <taxon>metagenomes</taxon>
        <taxon>ecological metagenomes</taxon>
    </lineage>
</organism>
<dbReference type="AlphaFoldDB" id="A0A0W8G8S0"/>
<accession>A0A0W8G8S0</accession>
<sequence>MKGRRIVTALIVAVGLFALTAGGLSAAEAVAPEITGAVWMKTSHQEKLAFLVGACSVVAIEHHIDLKEANAPSKFTEGWVLAFKDKTWAEIVDKIDAYFAANPDKGDVLVMDVVWNQLILPTMAAKGKKS</sequence>
<reference evidence="1" key="1">
    <citation type="journal article" date="2015" name="Proc. Natl. Acad. Sci. U.S.A.">
        <title>Networks of energetic and metabolic interactions define dynamics in microbial communities.</title>
        <authorList>
            <person name="Embree M."/>
            <person name="Liu J.K."/>
            <person name="Al-Bassam M.M."/>
            <person name="Zengler K."/>
        </authorList>
    </citation>
    <scope>NUCLEOTIDE SEQUENCE</scope>
</reference>
<gene>
    <name evidence="1" type="ORF">ASZ90_000550</name>
</gene>
<name>A0A0W8G8S0_9ZZZZ</name>